<dbReference type="OrthoDB" id="4315389at2"/>
<dbReference type="Proteomes" id="UP000199622">
    <property type="component" value="Unassembled WGS sequence"/>
</dbReference>
<accession>A0A1H4JAA2</accession>
<evidence type="ECO:0000313" key="2">
    <source>
        <dbReference type="EMBL" id="SEB43249.1"/>
    </source>
</evidence>
<organism evidence="2 3">
    <name type="scientific">Amycolatopsis tolypomycina</name>
    <dbReference type="NCBI Taxonomy" id="208445"/>
    <lineage>
        <taxon>Bacteria</taxon>
        <taxon>Bacillati</taxon>
        <taxon>Actinomycetota</taxon>
        <taxon>Actinomycetes</taxon>
        <taxon>Pseudonocardiales</taxon>
        <taxon>Pseudonocardiaceae</taxon>
        <taxon>Amycolatopsis</taxon>
    </lineage>
</organism>
<dbReference type="AlphaFoldDB" id="A0A1H4JAA2"/>
<evidence type="ECO:0000313" key="3">
    <source>
        <dbReference type="Proteomes" id="UP000199622"/>
    </source>
</evidence>
<proteinExistence type="predicted"/>
<dbReference type="RefSeq" id="WP_091305254.1">
    <property type="nucleotide sequence ID" value="NZ_FNSO01000003.1"/>
</dbReference>
<protein>
    <submittedName>
        <fullName evidence="2">Uncharacterized protein</fullName>
    </submittedName>
</protein>
<feature type="region of interest" description="Disordered" evidence="1">
    <location>
        <begin position="1"/>
        <end position="32"/>
    </location>
</feature>
<reference evidence="3" key="1">
    <citation type="submission" date="2016-10" db="EMBL/GenBank/DDBJ databases">
        <authorList>
            <person name="Varghese N."/>
            <person name="Submissions S."/>
        </authorList>
    </citation>
    <scope>NUCLEOTIDE SEQUENCE [LARGE SCALE GENOMIC DNA]</scope>
    <source>
        <strain evidence="3">DSM 44544</strain>
    </source>
</reference>
<dbReference type="STRING" id="208445.SAMN04489727_1696"/>
<dbReference type="EMBL" id="FNSO01000003">
    <property type="protein sequence ID" value="SEB43249.1"/>
    <property type="molecule type" value="Genomic_DNA"/>
</dbReference>
<keyword evidence="3" id="KW-1185">Reference proteome</keyword>
<feature type="compositionally biased region" description="Pro residues" evidence="1">
    <location>
        <begin position="16"/>
        <end position="29"/>
    </location>
</feature>
<gene>
    <name evidence="2" type="ORF">SAMN04489727_1696</name>
</gene>
<name>A0A1H4JAA2_9PSEU</name>
<evidence type="ECO:0000256" key="1">
    <source>
        <dbReference type="SAM" id="MobiDB-lite"/>
    </source>
</evidence>
<sequence length="156" mass="17406">MTAEDGGRHLSAVPAPGVPASPKPAPPRGGPYTRNPLLNYKLGPDVDCVCPACHWVKAHQGNEYCPYHVAWRDMKAFAVDRVGDLDGSPLVYPTDEPKYSRGQKIWFQGKLPVRVTQRYWGTDGRWRYVCKALTGGSAVDSYEHLFTPEFDARWGT</sequence>